<dbReference type="Proteomes" id="UP000293289">
    <property type="component" value="Unassembled WGS sequence"/>
</dbReference>
<evidence type="ECO:0000313" key="4">
    <source>
        <dbReference type="Proteomes" id="UP000293289"/>
    </source>
</evidence>
<dbReference type="InterPro" id="IPR025326">
    <property type="entry name" value="DUF4232"/>
</dbReference>
<organism evidence="3 4">
    <name type="scientific">Agromyces ramosus</name>
    <dbReference type="NCBI Taxonomy" id="33879"/>
    <lineage>
        <taxon>Bacteria</taxon>
        <taxon>Bacillati</taxon>
        <taxon>Actinomycetota</taxon>
        <taxon>Actinomycetes</taxon>
        <taxon>Micrococcales</taxon>
        <taxon>Microbacteriaceae</taxon>
        <taxon>Agromyces</taxon>
    </lineage>
</organism>
<evidence type="ECO:0000313" key="3">
    <source>
        <dbReference type="EMBL" id="RZS65867.1"/>
    </source>
</evidence>
<dbReference type="OrthoDB" id="5006200at2"/>
<dbReference type="EMBL" id="SGWY01000002">
    <property type="protein sequence ID" value="RZS65867.1"/>
    <property type="molecule type" value="Genomic_DNA"/>
</dbReference>
<proteinExistence type="predicted"/>
<gene>
    <name evidence="3" type="ORF">EV187_1571</name>
</gene>
<dbReference type="AlphaFoldDB" id="A0A4Q7MEE0"/>
<protein>
    <submittedName>
        <fullName evidence="3">Uncharacterized protein DUF4232</fullName>
    </submittedName>
</protein>
<accession>A0A4Q7MEE0</accession>
<reference evidence="3 4" key="1">
    <citation type="submission" date="2019-02" db="EMBL/GenBank/DDBJ databases">
        <title>Genomic Encyclopedia of Type Strains, Phase IV (KMG-IV): sequencing the most valuable type-strain genomes for metagenomic binning, comparative biology and taxonomic classification.</title>
        <authorList>
            <person name="Goeker M."/>
        </authorList>
    </citation>
    <scope>NUCLEOTIDE SEQUENCE [LARGE SCALE GENOMIC DNA]</scope>
    <source>
        <strain evidence="3 4">DSM 43045</strain>
    </source>
</reference>
<feature type="domain" description="DUF4232" evidence="2">
    <location>
        <begin position="80"/>
        <end position="206"/>
    </location>
</feature>
<sequence length="217" mass="21738">MCLKGNGARTILDMRSGASELLSGFLAVSAAATLVACTASGTQASQPSPAPTATAAPMPSEAVPCQDRFIAEIDWGTDPAAPNTAYIALTNTGDAACSLSGFPSDSAFLSASGPVETVGYDLEGAPTADAYGRAGDVVTVDPGERAFIWARIAQTADRAGDDPCELPVAAIGVTLVLPGASEPVVAPADVEVCVDTDADDLQVGPVDSEPRPASVDG</sequence>
<dbReference type="Pfam" id="PF14016">
    <property type="entry name" value="DUF4232"/>
    <property type="match status" value="1"/>
</dbReference>
<feature type="region of interest" description="Disordered" evidence="1">
    <location>
        <begin position="197"/>
        <end position="217"/>
    </location>
</feature>
<name>A0A4Q7MEE0_9MICO</name>
<evidence type="ECO:0000256" key="1">
    <source>
        <dbReference type="SAM" id="MobiDB-lite"/>
    </source>
</evidence>
<comment type="caution">
    <text evidence="3">The sequence shown here is derived from an EMBL/GenBank/DDBJ whole genome shotgun (WGS) entry which is preliminary data.</text>
</comment>
<evidence type="ECO:0000259" key="2">
    <source>
        <dbReference type="Pfam" id="PF14016"/>
    </source>
</evidence>
<keyword evidence="4" id="KW-1185">Reference proteome</keyword>